<evidence type="ECO:0000256" key="2">
    <source>
        <dbReference type="ARBA" id="ARBA00022473"/>
    </source>
</evidence>
<feature type="compositionally biased region" description="Acidic residues" evidence="17">
    <location>
        <begin position="616"/>
        <end position="627"/>
    </location>
</feature>
<dbReference type="InterPro" id="IPR001660">
    <property type="entry name" value="SAM"/>
</dbReference>
<dbReference type="InterPro" id="IPR040645">
    <property type="entry name" value="Neurabin-1/2_PDZ"/>
</dbReference>
<keyword evidence="7" id="KW-0770">Synapse</keyword>
<dbReference type="GO" id="GO:0051015">
    <property type="term" value="F:actin filament binding"/>
    <property type="evidence" value="ECO:0007669"/>
    <property type="project" value="TreeGrafter"/>
</dbReference>
<keyword evidence="8 16" id="KW-0175">Coiled coil</keyword>
<dbReference type="FunFam" id="2.30.42.10:FF:000010">
    <property type="entry name" value="Neurabin-1 isoform 1"/>
    <property type="match status" value="1"/>
</dbReference>
<dbReference type="InterPro" id="IPR036034">
    <property type="entry name" value="PDZ_sf"/>
</dbReference>
<dbReference type="PANTHER" id="PTHR16154:SF26">
    <property type="entry name" value="PROTEIN PHOSPHATASE 1 REGULATORY SUBUNIT 9 LIKE"/>
    <property type="match status" value="1"/>
</dbReference>
<dbReference type="Ensembl" id="ENSOKIT00005124552.1">
    <property type="protein sequence ID" value="ENSOKIP00005116478.1"/>
    <property type="gene ID" value="ENSOKIG00005050432.1"/>
</dbReference>
<feature type="compositionally biased region" description="Basic and acidic residues" evidence="17">
    <location>
        <begin position="485"/>
        <end position="529"/>
    </location>
</feature>
<keyword evidence="21" id="KW-1185">Reference proteome</keyword>
<feature type="compositionally biased region" description="Low complexity" evidence="17">
    <location>
        <begin position="278"/>
        <end position="287"/>
    </location>
</feature>
<dbReference type="CDD" id="cd09512">
    <property type="entry name" value="SAM_Neurabin-like"/>
    <property type="match status" value="1"/>
</dbReference>
<dbReference type="Proteomes" id="UP000694557">
    <property type="component" value="Unassembled WGS sequence"/>
</dbReference>
<feature type="region of interest" description="Disordered" evidence="17">
    <location>
        <begin position="1175"/>
        <end position="1199"/>
    </location>
</feature>
<evidence type="ECO:0000313" key="21">
    <source>
        <dbReference type="Proteomes" id="UP000694557"/>
    </source>
</evidence>
<feature type="compositionally biased region" description="Basic and acidic residues" evidence="17">
    <location>
        <begin position="1118"/>
        <end position="1135"/>
    </location>
</feature>
<dbReference type="SUPFAM" id="SSF47769">
    <property type="entry name" value="SAM/Pointed domain"/>
    <property type="match status" value="1"/>
</dbReference>
<evidence type="ECO:0000256" key="12">
    <source>
        <dbReference type="ARBA" id="ARBA00067399"/>
    </source>
</evidence>
<dbReference type="PANTHER" id="PTHR16154">
    <property type="entry name" value="NEURABIN"/>
    <property type="match status" value="1"/>
</dbReference>
<evidence type="ECO:0000256" key="10">
    <source>
        <dbReference type="ARBA" id="ARBA00023212"/>
    </source>
</evidence>
<dbReference type="InterPro" id="IPR043446">
    <property type="entry name" value="Neurabin-like"/>
</dbReference>
<dbReference type="SUPFAM" id="SSF50156">
    <property type="entry name" value="PDZ domain-like"/>
    <property type="match status" value="1"/>
</dbReference>
<feature type="compositionally biased region" description="Basic and acidic residues" evidence="17">
    <location>
        <begin position="347"/>
        <end position="358"/>
    </location>
</feature>
<feature type="compositionally biased region" description="Basic and acidic residues" evidence="17">
    <location>
        <begin position="455"/>
        <end position="469"/>
    </location>
</feature>
<feature type="compositionally biased region" description="Basic and acidic residues" evidence="17">
    <location>
        <begin position="379"/>
        <end position="390"/>
    </location>
</feature>
<evidence type="ECO:0000256" key="16">
    <source>
        <dbReference type="SAM" id="Coils"/>
    </source>
</evidence>
<feature type="compositionally biased region" description="Polar residues" evidence="17">
    <location>
        <begin position="1049"/>
        <end position="1097"/>
    </location>
</feature>
<dbReference type="GO" id="GO:0014069">
    <property type="term" value="C:postsynaptic density"/>
    <property type="evidence" value="ECO:0007669"/>
    <property type="project" value="TreeGrafter"/>
</dbReference>
<keyword evidence="5" id="KW-0221">Differentiation</keyword>
<feature type="domain" description="SAM" evidence="18">
    <location>
        <begin position="1288"/>
        <end position="1351"/>
    </location>
</feature>
<dbReference type="Gene3D" id="1.10.150.50">
    <property type="entry name" value="Transcription Factor, Ets-1"/>
    <property type="match status" value="1"/>
</dbReference>
<accession>A0A8C7LAN0</accession>
<dbReference type="Gene3D" id="2.30.42.10">
    <property type="match status" value="1"/>
</dbReference>
<feature type="region of interest" description="Disordered" evidence="17">
    <location>
        <begin position="32"/>
        <end position="51"/>
    </location>
</feature>
<evidence type="ECO:0000256" key="8">
    <source>
        <dbReference type="ARBA" id="ARBA00023054"/>
    </source>
</evidence>
<evidence type="ECO:0000256" key="15">
    <source>
        <dbReference type="ARBA" id="ARBA00082439"/>
    </source>
</evidence>
<feature type="compositionally biased region" description="Basic and acidic residues" evidence="17">
    <location>
        <begin position="180"/>
        <end position="192"/>
    </location>
</feature>
<dbReference type="SMART" id="SM00228">
    <property type="entry name" value="PDZ"/>
    <property type="match status" value="1"/>
</dbReference>
<dbReference type="GO" id="GO:0030425">
    <property type="term" value="C:dendrite"/>
    <property type="evidence" value="ECO:0007669"/>
    <property type="project" value="TreeGrafter"/>
</dbReference>
<keyword evidence="2" id="KW-0217">Developmental protein</keyword>
<keyword evidence="9" id="KW-0009">Actin-binding</keyword>
<comment type="subcellular location">
    <subcellularLocation>
        <location evidence="1">Cytoplasm</location>
        <location evidence="1">Cytoskeleton</location>
    </subcellularLocation>
    <subcellularLocation>
        <location evidence="11">Synapse</location>
    </subcellularLocation>
</comment>
<organism evidence="20 21">
    <name type="scientific">Oncorhynchus kisutch</name>
    <name type="common">Coho salmon</name>
    <name type="synonym">Salmo kisutch</name>
    <dbReference type="NCBI Taxonomy" id="8019"/>
    <lineage>
        <taxon>Eukaryota</taxon>
        <taxon>Metazoa</taxon>
        <taxon>Chordata</taxon>
        <taxon>Craniata</taxon>
        <taxon>Vertebrata</taxon>
        <taxon>Euteleostomi</taxon>
        <taxon>Actinopterygii</taxon>
        <taxon>Neopterygii</taxon>
        <taxon>Teleostei</taxon>
        <taxon>Protacanthopterygii</taxon>
        <taxon>Salmoniformes</taxon>
        <taxon>Salmonidae</taxon>
        <taxon>Salmoninae</taxon>
        <taxon>Oncorhynchus</taxon>
    </lineage>
</organism>
<keyword evidence="3" id="KW-0963">Cytoplasm</keyword>
<evidence type="ECO:0000259" key="19">
    <source>
        <dbReference type="PROSITE" id="PS50106"/>
    </source>
</evidence>
<feature type="region of interest" description="Disordered" evidence="17">
    <location>
        <begin position="455"/>
        <end position="544"/>
    </location>
</feature>
<dbReference type="PROSITE" id="PS50105">
    <property type="entry name" value="SAM_DOMAIN"/>
    <property type="match status" value="1"/>
</dbReference>
<keyword evidence="10" id="KW-0206">Cytoskeleton</keyword>
<dbReference type="GeneTree" id="ENSGT00940000164127"/>
<feature type="domain" description="PDZ" evidence="19">
    <location>
        <begin position="692"/>
        <end position="780"/>
    </location>
</feature>
<evidence type="ECO:0000313" key="20">
    <source>
        <dbReference type="Ensembl" id="ENSOKIP00005116478.1"/>
    </source>
</evidence>
<evidence type="ECO:0000256" key="14">
    <source>
        <dbReference type="ARBA" id="ARBA00077125"/>
    </source>
</evidence>
<feature type="compositionally biased region" description="Basic and acidic residues" evidence="17">
    <location>
        <begin position="141"/>
        <end position="171"/>
    </location>
</feature>
<evidence type="ECO:0000256" key="13">
    <source>
        <dbReference type="ARBA" id="ARBA00076637"/>
    </source>
</evidence>
<feature type="region of interest" description="Disordered" evidence="17">
    <location>
        <begin position="997"/>
        <end position="1154"/>
    </location>
</feature>
<feature type="compositionally biased region" description="Acidic residues" evidence="17">
    <location>
        <begin position="359"/>
        <end position="378"/>
    </location>
</feature>
<feature type="region of interest" description="Disordered" evidence="17">
    <location>
        <begin position="1"/>
        <end position="20"/>
    </location>
</feature>
<dbReference type="Pfam" id="PF07647">
    <property type="entry name" value="SAM_2"/>
    <property type="match status" value="1"/>
</dbReference>
<feature type="region of interest" description="Disordered" evidence="17">
    <location>
        <begin position="271"/>
        <end position="393"/>
    </location>
</feature>
<feature type="coiled-coil region" evidence="16">
    <location>
        <begin position="877"/>
        <end position="904"/>
    </location>
</feature>
<keyword evidence="6" id="KW-0524">Neurogenesis</keyword>
<evidence type="ECO:0000256" key="5">
    <source>
        <dbReference type="ARBA" id="ARBA00022782"/>
    </source>
</evidence>
<evidence type="ECO:0000256" key="7">
    <source>
        <dbReference type="ARBA" id="ARBA00023018"/>
    </source>
</evidence>
<keyword evidence="4" id="KW-0597">Phosphoprotein</keyword>
<dbReference type="GO" id="GO:0015629">
    <property type="term" value="C:actin cytoskeleton"/>
    <property type="evidence" value="ECO:0007669"/>
    <property type="project" value="TreeGrafter"/>
</dbReference>
<feature type="compositionally biased region" description="Basic and acidic residues" evidence="17">
    <location>
        <begin position="1006"/>
        <end position="1016"/>
    </location>
</feature>
<evidence type="ECO:0000256" key="3">
    <source>
        <dbReference type="ARBA" id="ARBA00022490"/>
    </source>
</evidence>
<dbReference type="InterPro" id="IPR013761">
    <property type="entry name" value="SAM/pointed_sf"/>
</dbReference>
<feature type="compositionally biased region" description="Polar residues" evidence="17">
    <location>
        <begin position="1182"/>
        <end position="1195"/>
    </location>
</feature>
<feature type="region of interest" description="Disordered" evidence="17">
    <location>
        <begin position="604"/>
        <end position="642"/>
    </location>
</feature>
<dbReference type="CDD" id="cd06790">
    <property type="entry name" value="PDZ_neurabin-like"/>
    <property type="match status" value="1"/>
</dbReference>
<name>A0A8C7LAN0_ONCKI</name>
<proteinExistence type="predicted"/>
<evidence type="ECO:0000256" key="11">
    <source>
        <dbReference type="ARBA" id="ARBA00034103"/>
    </source>
</evidence>
<feature type="region of interest" description="Disordered" evidence="17">
    <location>
        <begin position="133"/>
        <end position="253"/>
    </location>
</feature>
<protein>
    <recommendedName>
        <fullName evidence="12">Neurabin-1</fullName>
    </recommendedName>
    <alternativeName>
        <fullName evidence="14">Neurabin-I</fullName>
    </alternativeName>
    <alternativeName>
        <fullName evidence="13">Neural tissue-specific F-actin-binding protein I</fullName>
    </alternativeName>
    <alternativeName>
        <fullName evidence="15">Protein phosphatase 1 regulatory subunit 9A</fullName>
    </alternativeName>
</protein>
<dbReference type="Pfam" id="PF00595">
    <property type="entry name" value="PDZ"/>
    <property type="match status" value="1"/>
</dbReference>
<feature type="compositionally biased region" description="Low complexity" evidence="17">
    <location>
        <begin position="209"/>
        <end position="222"/>
    </location>
</feature>
<evidence type="ECO:0000256" key="6">
    <source>
        <dbReference type="ARBA" id="ARBA00022902"/>
    </source>
</evidence>
<evidence type="ECO:0000256" key="1">
    <source>
        <dbReference type="ARBA" id="ARBA00004245"/>
    </source>
</evidence>
<evidence type="ECO:0000256" key="17">
    <source>
        <dbReference type="SAM" id="MobiDB-lite"/>
    </source>
</evidence>
<dbReference type="FunFam" id="1.10.150.50:FF:000008">
    <property type="entry name" value="Neurabin-1 isoform 1-like protein"/>
    <property type="match status" value="1"/>
</dbReference>
<feature type="compositionally biased region" description="Acidic residues" evidence="17">
    <location>
        <begin position="530"/>
        <end position="540"/>
    </location>
</feature>
<dbReference type="GO" id="GO:0005737">
    <property type="term" value="C:cytoplasm"/>
    <property type="evidence" value="ECO:0007669"/>
    <property type="project" value="TreeGrafter"/>
</dbReference>
<feature type="compositionally biased region" description="Low complexity" evidence="17">
    <location>
        <begin position="233"/>
        <end position="248"/>
    </location>
</feature>
<reference evidence="20" key="2">
    <citation type="submission" date="2025-09" db="UniProtKB">
        <authorList>
            <consortium name="Ensembl"/>
        </authorList>
    </citation>
    <scope>IDENTIFICATION</scope>
</reference>
<dbReference type="InterPro" id="IPR001478">
    <property type="entry name" value="PDZ"/>
</dbReference>
<feature type="compositionally biased region" description="Basic and acidic residues" evidence="17">
    <location>
        <begin position="632"/>
        <end position="641"/>
    </location>
</feature>
<evidence type="ECO:0000259" key="18">
    <source>
        <dbReference type="PROSITE" id="PS50105"/>
    </source>
</evidence>
<dbReference type="GO" id="GO:0019722">
    <property type="term" value="P:calcium-mediated signaling"/>
    <property type="evidence" value="ECO:0007669"/>
    <property type="project" value="TreeGrafter"/>
</dbReference>
<reference evidence="20" key="1">
    <citation type="submission" date="2025-08" db="UniProtKB">
        <authorList>
            <consortium name="Ensembl"/>
        </authorList>
    </citation>
    <scope>IDENTIFICATION</scope>
</reference>
<dbReference type="GO" id="GO:0031175">
    <property type="term" value="P:neuron projection development"/>
    <property type="evidence" value="ECO:0007669"/>
    <property type="project" value="TreeGrafter"/>
</dbReference>
<feature type="region of interest" description="Disordered" evidence="17">
    <location>
        <begin position="1352"/>
        <end position="1428"/>
    </location>
</feature>
<evidence type="ECO:0000256" key="4">
    <source>
        <dbReference type="ARBA" id="ARBA00022553"/>
    </source>
</evidence>
<dbReference type="SMART" id="SM00454">
    <property type="entry name" value="SAM"/>
    <property type="match status" value="1"/>
</dbReference>
<dbReference type="GO" id="GO:0007015">
    <property type="term" value="P:actin filament organization"/>
    <property type="evidence" value="ECO:0007669"/>
    <property type="project" value="TreeGrafter"/>
</dbReference>
<dbReference type="Pfam" id="PF17817">
    <property type="entry name" value="PDZ_5"/>
    <property type="match status" value="1"/>
</dbReference>
<sequence>MMRTNNKGRSASPHRNAYKSDLHSIKYSLDTVTSSASGPGECSRGRTLSPRGTKIRDNIFLQMDSQQHLIHPLSQALPKCPLSYSSVRSSVTSMSSVESSMLDKPSKAEEIEIDRAALAQKFSVTRKLFETVSGGQSLKISPDRDSRGSVDGRGEDRDVGRARSRSERDELTSTSESEGEGERRKEREDRKPINVHTHISLSNVELHTHTSSLDTSLSTHIHPVNGHSSETFSPDGPSPTADPSDSSSVCGGSVLDESVCEDSVCSHVFNPPSPAPSTPHSQPPSHSYDSPSPLTLVSPCSDQTDFYGPSSPNADNRTLSEGNDPSELYMTPGDHLTPTEESGPRIVRAELVEVKNESSESEGNEGEEDEDTLKEEEENTKKEESKREESNVNNLMDNVFNLVDNVFEESRVEPRMVEQRMVEPTVQPKMVERRTVEPPVEIRMVEPSLRECVEGFHDSSEVREKESGRDMYQQEMEWSEGQMAEESRQFREEGMTGKSEMENEKVGTEERDEPGEQEKVEARGSMCDESREEEGNEEAGLEAREDRGIDFRVKEEVREEEERKCRWRVDVKDEDEGNGCAERGEEENGSAIILEIENEAFAKDRERDSARCLTPDPEEQLSTEYDEIPGLPHEDNEDSAKTRKVKFSTAPIKVFLTYSNADYDRRNDDVDPVSASAEYELEKRVDKMDLFPVQIEKGDEGLGISIIGMGVGADQGLEKLGIFVKTITENGATQLDGRVQVNDQIVEVDGVSLVGVTQLFAATMLKKTIGTVRFLIGREKQGEESEVARLITQSLEQDKRPPTVEVGVRLCIHGAGQETTYSGGRCETEEEDLTSLDSAQLCLKYKQVCQSDVLKSNILELVTHLFVLQLRVCEEQRALWESRQDELEQSVQEGEEKADQLEKYWQEAQALCRIVNQRLADTQSQFDSLEVKYTLGNVVHSENNAPVSQLGTFTACLESIFLSFLSDCVFVSGADWSIAVPETGRLDTSAHRARAQLAQKTKRHPPSRDKLRESFRRPIQACDGKSQSLTASTPREVGRSFSAGGDLVHSSTTSLSALTPQSHPPSSLLTPQSHPPSSLLTPQPDQSPSNEDNSSATHKSKRRFPDFSSLRKSLSRGRKSEKEKDERRSLDHRGSCGDLVDNPSSGVSPSGSVTSMPSCLPFSWFGERGRERLKREREKLRSVSSSSLPYMTTGGSRDCQVRGEARIRTPGLSSPTTLDFTFHFGSKHLLSVADAGSTSSALLSGMLSDLSLSGRSQTLTFSSSETLDGDSVLVGNDNQWQSRPLDQWTNQQVCLWLIGISMDQYAAKFTANGVDGLQLLNLDNNKLKALGVCSQSDRAALRRRLKEMRKTLEKERVKGMEREEKEREKRSKESEGKETREKERVKGMEREEKEREKRSKESEGKETREKAGREDRCGGKKVRTESLC</sequence>
<evidence type="ECO:0000256" key="9">
    <source>
        <dbReference type="ARBA" id="ARBA00023203"/>
    </source>
</evidence>
<feature type="compositionally biased region" description="Polar residues" evidence="17">
    <location>
        <begin position="288"/>
        <end position="323"/>
    </location>
</feature>
<feature type="compositionally biased region" description="Low complexity" evidence="17">
    <location>
        <begin position="1143"/>
        <end position="1154"/>
    </location>
</feature>
<dbReference type="PROSITE" id="PS50106">
    <property type="entry name" value="PDZ"/>
    <property type="match status" value="1"/>
</dbReference>